<gene>
    <name evidence="3" type="ORF">BLM47_01835</name>
</gene>
<organism evidence="3 4">
    <name type="scientific">Candidatus Reconcilbacillus cellulovorans</name>
    <dbReference type="NCBI Taxonomy" id="1906605"/>
    <lineage>
        <taxon>Bacteria</taxon>
        <taxon>Bacillati</taxon>
        <taxon>Bacillota</taxon>
        <taxon>Bacilli</taxon>
        <taxon>Bacillales</taxon>
        <taxon>Paenibacillaceae</taxon>
        <taxon>Candidatus Reconcilbacillus</taxon>
    </lineage>
</organism>
<evidence type="ECO:0000259" key="1">
    <source>
        <dbReference type="PROSITE" id="PS51201"/>
    </source>
</evidence>
<dbReference type="PANTHER" id="PTHR43833">
    <property type="entry name" value="POTASSIUM CHANNEL PROTEIN 2-RELATED-RELATED"/>
    <property type="match status" value="1"/>
</dbReference>
<sequence length="220" mass="24175">MRKPQFAVIGLGRFGSSVARALAREGYEVLAIDANAQRVQELSETVTHAVAADATDEEALRSLGLRNFDVVVVAIGQDIQASILTSLILKDMGVPKLVAKAQSELHGKVLHKIGVDQVIYPERDMGQRLAHQLISPNVIDYLELSPEHSVVEMRASGRMAGRTLRELDIRARFGCNVMAIRSGNAMNVTPRADDRIAEGDVLVVVGRNEDLQEMERFFSE</sequence>
<dbReference type="InterPro" id="IPR006037">
    <property type="entry name" value="RCK_C"/>
</dbReference>
<evidence type="ECO:0000313" key="4">
    <source>
        <dbReference type="Proteomes" id="UP000243688"/>
    </source>
</evidence>
<dbReference type="PROSITE" id="PS51202">
    <property type="entry name" value="RCK_C"/>
    <property type="match status" value="1"/>
</dbReference>
<dbReference type="Proteomes" id="UP000243688">
    <property type="component" value="Unassembled WGS sequence"/>
</dbReference>
<evidence type="ECO:0000313" key="3">
    <source>
        <dbReference type="EMBL" id="PDO11495.1"/>
    </source>
</evidence>
<dbReference type="AlphaFoldDB" id="A0A2A6E3D2"/>
<dbReference type="SUPFAM" id="SSF116726">
    <property type="entry name" value="TrkA C-terminal domain-like"/>
    <property type="match status" value="1"/>
</dbReference>
<reference evidence="3 4" key="1">
    <citation type="submission" date="2016-12" db="EMBL/GenBank/DDBJ databases">
        <title>Candidatus Reconcilibacillus cellulovorans genome.</title>
        <authorList>
            <person name="Kolinko S."/>
            <person name="Wu Y.-W."/>
            <person name="Tachea F."/>
            <person name="Denzel E."/>
            <person name="Hiras J."/>
            <person name="Baecker N."/>
            <person name="Chan L.J."/>
            <person name="Eichorst S.A."/>
            <person name="Frey D."/>
            <person name="Adams P.D."/>
            <person name="Pray T."/>
            <person name="Tanjore D."/>
            <person name="Petzold C.J."/>
            <person name="Gladden J.M."/>
            <person name="Simmons B.A."/>
            <person name="Singer S.W."/>
        </authorList>
    </citation>
    <scope>NUCLEOTIDE SEQUENCE [LARGE SCALE GENOMIC DNA]</scope>
    <source>
        <strain evidence="3">JTherm</strain>
    </source>
</reference>
<dbReference type="InterPro" id="IPR003148">
    <property type="entry name" value="RCK_N"/>
</dbReference>
<dbReference type="Pfam" id="PF02254">
    <property type="entry name" value="TrkA_N"/>
    <property type="match status" value="1"/>
</dbReference>
<dbReference type="Gene3D" id="3.30.70.1450">
    <property type="entry name" value="Regulator of K+ conductance, C-terminal domain"/>
    <property type="match status" value="1"/>
</dbReference>
<protein>
    <submittedName>
        <fullName evidence="3">Potassium uptake system protein</fullName>
    </submittedName>
</protein>
<dbReference type="InterPro" id="IPR036291">
    <property type="entry name" value="NAD(P)-bd_dom_sf"/>
</dbReference>
<comment type="caution">
    <text evidence="3">The sequence shown here is derived from an EMBL/GenBank/DDBJ whole genome shotgun (WGS) entry which is preliminary data.</text>
</comment>
<name>A0A2A6E3D2_9BACL</name>
<accession>A0A2A6E3D2</accession>
<dbReference type="PROSITE" id="PS51201">
    <property type="entry name" value="RCK_N"/>
    <property type="match status" value="1"/>
</dbReference>
<dbReference type="InterPro" id="IPR036721">
    <property type="entry name" value="RCK_C_sf"/>
</dbReference>
<dbReference type="SUPFAM" id="SSF51735">
    <property type="entry name" value="NAD(P)-binding Rossmann-fold domains"/>
    <property type="match status" value="1"/>
</dbReference>
<dbReference type="GO" id="GO:0006813">
    <property type="term" value="P:potassium ion transport"/>
    <property type="evidence" value="ECO:0007669"/>
    <property type="project" value="InterPro"/>
</dbReference>
<dbReference type="GO" id="GO:0008324">
    <property type="term" value="F:monoatomic cation transmembrane transporter activity"/>
    <property type="evidence" value="ECO:0007669"/>
    <property type="project" value="InterPro"/>
</dbReference>
<dbReference type="Pfam" id="PF02080">
    <property type="entry name" value="TrkA_C"/>
    <property type="match status" value="1"/>
</dbReference>
<dbReference type="EMBL" id="MOXJ01000002">
    <property type="protein sequence ID" value="PDO11495.1"/>
    <property type="molecule type" value="Genomic_DNA"/>
</dbReference>
<feature type="domain" description="RCK N-terminal" evidence="1">
    <location>
        <begin position="3"/>
        <end position="119"/>
    </location>
</feature>
<proteinExistence type="predicted"/>
<evidence type="ECO:0000259" key="2">
    <source>
        <dbReference type="PROSITE" id="PS51202"/>
    </source>
</evidence>
<dbReference type="Gene3D" id="3.40.50.720">
    <property type="entry name" value="NAD(P)-binding Rossmann-like Domain"/>
    <property type="match status" value="1"/>
</dbReference>
<dbReference type="InterPro" id="IPR050721">
    <property type="entry name" value="Trk_Ktr_HKT_K-transport"/>
</dbReference>
<dbReference type="PANTHER" id="PTHR43833:SF7">
    <property type="entry name" value="KTR SYSTEM POTASSIUM UPTAKE PROTEIN C"/>
    <property type="match status" value="1"/>
</dbReference>
<feature type="domain" description="RCK C-terminal" evidence="2">
    <location>
        <begin position="136"/>
        <end position="220"/>
    </location>
</feature>